<feature type="transmembrane region" description="Helical" evidence="1">
    <location>
        <begin position="103"/>
        <end position="124"/>
    </location>
</feature>
<feature type="transmembrane region" description="Helical" evidence="1">
    <location>
        <begin position="309"/>
        <end position="330"/>
    </location>
</feature>
<dbReference type="HOGENOM" id="CLU_613429_0_0_6"/>
<name>G0JP97_9PROT</name>
<dbReference type="STRING" id="743299.Acife_1169"/>
<dbReference type="RefSeq" id="WP_014028585.1">
    <property type="nucleotide sequence ID" value="NC_015942.1"/>
</dbReference>
<proteinExistence type="predicted"/>
<feature type="transmembrane region" description="Helical" evidence="1">
    <location>
        <begin position="204"/>
        <end position="220"/>
    </location>
</feature>
<feature type="transmembrane region" description="Helical" evidence="1">
    <location>
        <begin position="136"/>
        <end position="154"/>
    </location>
</feature>
<keyword evidence="1" id="KW-0812">Transmembrane</keyword>
<feature type="transmembrane region" description="Helical" evidence="1">
    <location>
        <begin position="34"/>
        <end position="51"/>
    </location>
</feature>
<dbReference type="KEGG" id="afi:Acife_1169"/>
<keyword evidence="1" id="KW-0472">Membrane</keyword>
<reference evidence="2 3" key="1">
    <citation type="journal article" date="2011" name="J. Bacteriol.">
        <title>Draft genome of the psychrotolerant acidophile Acidithiobacillus ferrivorans SS3.</title>
        <authorList>
            <person name="Liljeqvist M."/>
            <person name="Valdes J."/>
            <person name="Holmes D.S."/>
            <person name="Dopson M."/>
        </authorList>
    </citation>
    <scope>NUCLEOTIDE SEQUENCE [LARGE SCALE GENOMIC DNA]</scope>
    <source>
        <strain evidence="2 3">SS3</strain>
    </source>
</reference>
<evidence type="ECO:0000313" key="3">
    <source>
        <dbReference type="Proteomes" id="UP000009220"/>
    </source>
</evidence>
<gene>
    <name evidence="2" type="ORF">Acife_1169</name>
</gene>
<feature type="transmembrane region" description="Helical" evidence="1">
    <location>
        <begin position="71"/>
        <end position="96"/>
    </location>
</feature>
<dbReference type="Proteomes" id="UP000009220">
    <property type="component" value="Chromosome"/>
</dbReference>
<sequence>MNIGAWNYLSIFALIMSMSWFFYESVRLVKKLEYALLIFSIGWFLSTPQAVSPDSILGSYDDLSIWLNFFWHIKMYGLSFNDVISVLVFLISFFVVKGKITKGAGLLLLLMVFVWGIGTFSLLLSPRGIYIDNYLNPARVFILILSGYFTGLKFTSYAHLRVIKSYFILLIKLLLIWFVVFLLLSNSYKAIRYGMPALLINQSWQTVAFANIGINFILSGTRRQKSVALLVGLIPVIGFYKDAILSYLLFLLFFVKSKVGTRQFSLKFFRFLPLVMFLLTPVIIYFGSHIIINNAIVTRWFQIYNSVATLFRGGVATLLFGIGFGQWYHIYYQFPFIDYGAWGMKQIMVQNWKFSIQSPFFSLLRSVGIVGVSAWLFILALIAEKIIYFGDIRNKRAFAIFVFIYLGYQMGSFPALLPSNAMLIGFIIGFFYSANQRNLQESMCGM</sequence>
<feature type="transmembrane region" description="Helical" evidence="1">
    <location>
        <begin position="227"/>
        <end position="254"/>
    </location>
</feature>
<keyword evidence="1" id="KW-1133">Transmembrane helix</keyword>
<evidence type="ECO:0000313" key="2">
    <source>
        <dbReference type="EMBL" id="AEM47328.1"/>
    </source>
</evidence>
<dbReference type="AlphaFoldDB" id="G0JP97"/>
<evidence type="ECO:0000256" key="1">
    <source>
        <dbReference type="SAM" id="Phobius"/>
    </source>
</evidence>
<feature type="transmembrane region" description="Helical" evidence="1">
    <location>
        <begin position="166"/>
        <end position="184"/>
    </location>
</feature>
<feature type="transmembrane region" description="Helical" evidence="1">
    <location>
        <begin position="274"/>
        <end position="297"/>
    </location>
</feature>
<dbReference type="EMBL" id="CP002985">
    <property type="protein sequence ID" value="AEM47328.1"/>
    <property type="molecule type" value="Genomic_DNA"/>
</dbReference>
<feature type="transmembrane region" description="Helical" evidence="1">
    <location>
        <begin position="360"/>
        <end position="383"/>
    </location>
</feature>
<protein>
    <submittedName>
        <fullName evidence="2">Uncharacterized protein</fullName>
    </submittedName>
</protein>
<accession>G0JP97</accession>
<feature type="transmembrane region" description="Helical" evidence="1">
    <location>
        <begin position="6"/>
        <end position="22"/>
    </location>
</feature>
<feature type="transmembrane region" description="Helical" evidence="1">
    <location>
        <begin position="417"/>
        <end position="434"/>
    </location>
</feature>
<organism evidence="2 3">
    <name type="scientific">Acidithiobacillus ferrivorans SS3</name>
    <dbReference type="NCBI Taxonomy" id="743299"/>
    <lineage>
        <taxon>Bacteria</taxon>
        <taxon>Pseudomonadati</taxon>
        <taxon>Pseudomonadota</taxon>
        <taxon>Acidithiobacillia</taxon>
        <taxon>Acidithiobacillales</taxon>
        <taxon>Acidithiobacillaceae</taxon>
        <taxon>Acidithiobacillus</taxon>
    </lineage>
</organism>
<feature type="transmembrane region" description="Helical" evidence="1">
    <location>
        <begin position="395"/>
        <end position="411"/>
    </location>
</feature>